<comment type="caution">
    <text evidence="2">The sequence shown here is derived from an EMBL/GenBank/DDBJ whole genome shotgun (WGS) entry which is preliminary data.</text>
</comment>
<gene>
    <name evidence="2" type="ORF">FHS28_004798</name>
</gene>
<keyword evidence="3" id="KW-1185">Reference proteome</keyword>
<evidence type="ECO:0000313" key="2">
    <source>
        <dbReference type="EMBL" id="MBB3197371.1"/>
    </source>
</evidence>
<dbReference type="EMBL" id="JACHXO010000012">
    <property type="protein sequence ID" value="MBB3197371.1"/>
    <property type="molecule type" value="Genomic_DNA"/>
</dbReference>
<dbReference type="Proteomes" id="UP000574369">
    <property type="component" value="Unassembled WGS sequence"/>
</dbReference>
<proteinExistence type="predicted"/>
<reference evidence="2 3" key="1">
    <citation type="submission" date="2020-08" db="EMBL/GenBank/DDBJ databases">
        <title>Genomic Encyclopedia of Type Strains, Phase III (KMG-III): the genomes of soil and plant-associated and newly described type strains.</title>
        <authorList>
            <person name="Whitman W."/>
        </authorList>
    </citation>
    <scope>NUCLEOTIDE SEQUENCE [LARGE SCALE GENOMIC DNA]</scope>
    <source>
        <strain evidence="2 3">CECT 7247</strain>
    </source>
</reference>
<feature type="region of interest" description="Disordered" evidence="1">
    <location>
        <begin position="112"/>
        <end position="142"/>
    </location>
</feature>
<dbReference type="RefSeq" id="WP_184295573.1">
    <property type="nucleotide sequence ID" value="NZ_JACHXO010000012.1"/>
</dbReference>
<dbReference type="Gene3D" id="1.25.40.10">
    <property type="entry name" value="Tetratricopeptide repeat domain"/>
    <property type="match status" value="1"/>
</dbReference>
<evidence type="ECO:0008006" key="4">
    <source>
        <dbReference type="Google" id="ProtNLM"/>
    </source>
</evidence>
<evidence type="ECO:0000256" key="1">
    <source>
        <dbReference type="SAM" id="MobiDB-lite"/>
    </source>
</evidence>
<name>A0ABR6H042_9BURK</name>
<protein>
    <recommendedName>
        <fullName evidence="4">Sel1 repeat family protein</fullName>
    </recommendedName>
</protein>
<organism evidence="2 3">
    <name type="scientific">Roseateles terrae</name>
    <dbReference type="NCBI Taxonomy" id="431060"/>
    <lineage>
        <taxon>Bacteria</taxon>
        <taxon>Pseudomonadati</taxon>
        <taxon>Pseudomonadota</taxon>
        <taxon>Betaproteobacteria</taxon>
        <taxon>Burkholderiales</taxon>
        <taxon>Sphaerotilaceae</taxon>
        <taxon>Roseateles</taxon>
    </lineage>
</organism>
<evidence type="ECO:0000313" key="3">
    <source>
        <dbReference type="Proteomes" id="UP000574369"/>
    </source>
</evidence>
<dbReference type="InterPro" id="IPR011990">
    <property type="entry name" value="TPR-like_helical_dom_sf"/>
</dbReference>
<feature type="compositionally biased region" description="Acidic residues" evidence="1">
    <location>
        <begin position="113"/>
        <end position="139"/>
    </location>
</feature>
<accession>A0ABR6H042</accession>
<dbReference type="SUPFAM" id="SSF81901">
    <property type="entry name" value="HCP-like"/>
    <property type="match status" value="1"/>
</dbReference>
<sequence length="384" mass="41422">MTIKKFAFEVQSSLSKAHGIELKRSHVHEVLAALFGFASYTALTTQRVLAQHDDPGTAIPLDVAGAAARALDLGYTPPMPPIIATVTAGAAVAERLCVVTIADVLATLGIESSSDEPDAPADDASGEYDSEADDEWEPRDEERLPWIDLDSDILRESLLRLAGAQSASAHLALAQLDEEFLEDDFASVNDGVYWFEQQQAGRLLTGVELEWAQTYRRKQEALLSREDHLGRAAALGNVEAALRQAEKEPSDEAFELAGRLAGARHAARLGRLAMSCGREDDALKWFRVAAQQGDTNAMKTLASELETDLKDAWTWAYLAELLGTNVMAYHAVGDDGLPADADEAGPIYAVGGFELDGLSKADDEAATLRARELFSAIADRGVVR</sequence>